<reference evidence="3" key="1">
    <citation type="submission" date="2020-12" db="EMBL/GenBank/DDBJ databases">
        <title>Antrihabitans popcorni sp. nov. and Antrihabitans auranticaus sp. nov., isolated from a larva cave.</title>
        <authorList>
            <person name="Lee S.D."/>
            <person name="Kim I.S."/>
        </authorList>
    </citation>
    <scope>NUCLEOTIDE SEQUENCE</scope>
    <source>
        <strain evidence="3">YC3-6</strain>
    </source>
</reference>
<comment type="caution">
    <text evidence="3">The sequence shown here is derived from an EMBL/GenBank/DDBJ whole genome shotgun (WGS) entry which is preliminary data.</text>
</comment>
<dbReference type="RefSeq" id="WP_199705623.1">
    <property type="nucleotide sequence ID" value="NZ_JAEMNV010000005.1"/>
</dbReference>
<comment type="similarity">
    <text evidence="1">Belongs to the YciI family.</text>
</comment>
<dbReference type="PANTHER" id="PTHR35174">
    <property type="entry name" value="BLL7171 PROTEIN-RELATED"/>
    <property type="match status" value="1"/>
</dbReference>
<gene>
    <name evidence="3" type="ORF">JGU71_17860</name>
</gene>
<name>A0A934NSS4_9NOCA</name>
<dbReference type="Gene3D" id="3.30.70.1060">
    <property type="entry name" value="Dimeric alpha+beta barrel"/>
    <property type="match status" value="1"/>
</dbReference>
<organism evidence="3 4">
    <name type="scientific">Antrihabitans stalagmiti</name>
    <dbReference type="NCBI Taxonomy" id="2799499"/>
    <lineage>
        <taxon>Bacteria</taxon>
        <taxon>Bacillati</taxon>
        <taxon>Actinomycetota</taxon>
        <taxon>Actinomycetes</taxon>
        <taxon>Mycobacteriales</taxon>
        <taxon>Nocardiaceae</taxon>
        <taxon>Antrihabitans</taxon>
    </lineage>
</organism>
<evidence type="ECO:0000259" key="2">
    <source>
        <dbReference type="Pfam" id="PF03795"/>
    </source>
</evidence>
<dbReference type="Pfam" id="PF03795">
    <property type="entry name" value="YCII"/>
    <property type="match status" value="1"/>
</dbReference>
<keyword evidence="4" id="KW-1185">Reference proteome</keyword>
<sequence>MSKYLLSVVVDASVYDIPLEDAQPQFDATERFNDELKAEGSWVFAGGLGRLDEATTVDNTGADVVVTDGPFAETKEFLGGFWVVEAPDLDAALKIAARASKVCEQRIEIRTFDGA</sequence>
<dbReference type="InterPro" id="IPR005545">
    <property type="entry name" value="YCII"/>
</dbReference>
<proteinExistence type="inferred from homology"/>
<dbReference type="SUPFAM" id="SSF54909">
    <property type="entry name" value="Dimeric alpha+beta barrel"/>
    <property type="match status" value="1"/>
</dbReference>
<evidence type="ECO:0000313" key="3">
    <source>
        <dbReference type="EMBL" id="MBJ8340761.1"/>
    </source>
</evidence>
<evidence type="ECO:0000256" key="1">
    <source>
        <dbReference type="ARBA" id="ARBA00007689"/>
    </source>
</evidence>
<protein>
    <recommendedName>
        <fullName evidence="2">YCII-related domain-containing protein</fullName>
    </recommendedName>
</protein>
<feature type="domain" description="YCII-related" evidence="2">
    <location>
        <begin position="20"/>
        <end position="103"/>
    </location>
</feature>
<dbReference type="InterPro" id="IPR011008">
    <property type="entry name" value="Dimeric_a/b-barrel"/>
</dbReference>
<dbReference type="EMBL" id="JAEMNV010000005">
    <property type="protein sequence ID" value="MBJ8340761.1"/>
    <property type="molecule type" value="Genomic_DNA"/>
</dbReference>
<accession>A0A934NSS4</accession>
<evidence type="ECO:0000313" key="4">
    <source>
        <dbReference type="Proteomes" id="UP000655868"/>
    </source>
</evidence>
<dbReference type="Proteomes" id="UP000655868">
    <property type="component" value="Unassembled WGS sequence"/>
</dbReference>
<dbReference type="AlphaFoldDB" id="A0A934NSS4"/>
<dbReference type="PANTHER" id="PTHR35174:SF3">
    <property type="entry name" value="BLL7171 PROTEIN"/>
    <property type="match status" value="1"/>
</dbReference>